<dbReference type="Gene3D" id="3.80.30.20">
    <property type="entry name" value="tm_1862 like domain"/>
    <property type="match status" value="1"/>
</dbReference>
<dbReference type="GO" id="GO:0003824">
    <property type="term" value="F:catalytic activity"/>
    <property type="evidence" value="ECO:0007669"/>
    <property type="project" value="InterPro"/>
</dbReference>
<dbReference type="Pfam" id="PF02310">
    <property type="entry name" value="B12-binding"/>
    <property type="match status" value="1"/>
</dbReference>
<dbReference type="EMBL" id="QMIE01000002">
    <property type="protein sequence ID" value="TVM19192.1"/>
    <property type="molecule type" value="Genomic_DNA"/>
</dbReference>
<evidence type="ECO:0000256" key="2">
    <source>
        <dbReference type="ARBA" id="ARBA00022603"/>
    </source>
</evidence>
<dbReference type="SFLD" id="SFLDG01082">
    <property type="entry name" value="B12-binding_domain_containing"/>
    <property type="match status" value="1"/>
</dbReference>
<keyword evidence="11" id="KW-1185">Reference proteome</keyword>
<feature type="domain" description="Radical SAM core" evidence="9">
    <location>
        <begin position="176"/>
        <end position="402"/>
    </location>
</feature>
<dbReference type="InterPro" id="IPR006158">
    <property type="entry name" value="Cobalamin-bd"/>
</dbReference>
<evidence type="ECO:0000256" key="5">
    <source>
        <dbReference type="ARBA" id="ARBA00022723"/>
    </source>
</evidence>
<keyword evidence="6" id="KW-0408">Iron</keyword>
<dbReference type="AlphaFoldDB" id="A0A7M3MHM5"/>
<dbReference type="PANTHER" id="PTHR43409">
    <property type="entry name" value="ANAEROBIC MAGNESIUM-PROTOPORPHYRIN IX MONOMETHYL ESTER CYCLASE-RELATED"/>
    <property type="match status" value="1"/>
</dbReference>
<dbReference type="SUPFAM" id="SSF52242">
    <property type="entry name" value="Cobalamin (vitamin B12)-binding domain"/>
    <property type="match status" value="1"/>
</dbReference>
<evidence type="ECO:0008006" key="12">
    <source>
        <dbReference type="Google" id="ProtNLM"/>
    </source>
</evidence>
<dbReference type="OrthoDB" id="9804952at2"/>
<dbReference type="InterPro" id="IPR058240">
    <property type="entry name" value="rSAM_sf"/>
</dbReference>
<proteinExistence type="predicted"/>
<dbReference type="PROSITE" id="PS51332">
    <property type="entry name" value="B12_BINDING"/>
    <property type="match status" value="1"/>
</dbReference>
<keyword evidence="3" id="KW-0808">Transferase</keyword>
<dbReference type="PROSITE" id="PS51918">
    <property type="entry name" value="RADICAL_SAM"/>
    <property type="match status" value="1"/>
</dbReference>
<dbReference type="CDD" id="cd02068">
    <property type="entry name" value="radical_SAM_B12_BD"/>
    <property type="match status" value="1"/>
</dbReference>
<comment type="caution">
    <text evidence="10">The sequence shown here is derived from an EMBL/GenBank/DDBJ whole genome shotgun (WGS) entry which is preliminary data.</text>
</comment>
<dbReference type="GO" id="GO:0031419">
    <property type="term" value="F:cobalamin binding"/>
    <property type="evidence" value="ECO:0007669"/>
    <property type="project" value="InterPro"/>
</dbReference>
<dbReference type="SFLD" id="SFLDG01123">
    <property type="entry name" value="methyltransferase_(Class_B)"/>
    <property type="match status" value="1"/>
</dbReference>
<name>A0A7M3MHM5_9BACT</name>
<evidence type="ECO:0000256" key="3">
    <source>
        <dbReference type="ARBA" id="ARBA00022679"/>
    </source>
</evidence>
<feature type="domain" description="B12-binding" evidence="8">
    <location>
        <begin position="1"/>
        <end position="125"/>
    </location>
</feature>
<dbReference type="SMART" id="SM00729">
    <property type="entry name" value="Elp3"/>
    <property type="match status" value="1"/>
</dbReference>
<dbReference type="PANTHER" id="PTHR43409:SF7">
    <property type="entry name" value="BLL1977 PROTEIN"/>
    <property type="match status" value="1"/>
</dbReference>
<comment type="cofactor">
    <cofactor evidence="1">
        <name>[4Fe-4S] cluster</name>
        <dbReference type="ChEBI" id="CHEBI:49883"/>
    </cofactor>
</comment>
<gene>
    <name evidence="10" type="ORF">DPQ33_02200</name>
</gene>
<protein>
    <recommendedName>
        <fullName evidence="12">Radical SAM protein</fullName>
    </recommendedName>
</protein>
<evidence type="ECO:0000256" key="6">
    <source>
        <dbReference type="ARBA" id="ARBA00023004"/>
    </source>
</evidence>
<keyword evidence="5" id="KW-0479">Metal-binding</keyword>
<dbReference type="Proteomes" id="UP000448292">
    <property type="component" value="Unassembled WGS sequence"/>
</dbReference>
<keyword evidence="2" id="KW-0489">Methyltransferase</keyword>
<evidence type="ECO:0000259" key="8">
    <source>
        <dbReference type="PROSITE" id="PS51332"/>
    </source>
</evidence>
<dbReference type="SUPFAM" id="SSF102114">
    <property type="entry name" value="Radical SAM enzymes"/>
    <property type="match status" value="1"/>
</dbReference>
<evidence type="ECO:0000313" key="10">
    <source>
        <dbReference type="EMBL" id="TVM19192.1"/>
    </source>
</evidence>
<dbReference type="GO" id="GO:0051539">
    <property type="term" value="F:4 iron, 4 sulfur cluster binding"/>
    <property type="evidence" value="ECO:0007669"/>
    <property type="project" value="UniProtKB-KW"/>
</dbReference>
<dbReference type="Pfam" id="PF04055">
    <property type="entry name" value="Radical_SAM"/>
    <property type="match status" value="1"/>
</dbReference>
<dbReference type="GO" id="GO:0046872">
    <property type="term" value="F:metal ion binding"/>
    <property type="evidence" value="ECO:0007669"/>
    <property type="project" value="UniProtKB-KW"/>
</dbReference>
<evidence type="ECO:0000313" key="11">
    <source>
        <dbReference type="Proteomes" id="UP000448292"/>
    </source>
</evidence>
<evidence type="ECO:0000256" key="1">
    <source>
        <dbReference type="ARBA" id="ARBA00001966"/>
    </source>
</evidence>
<dbReference type="InterPro" id="IPR034466">
    <property type="entry name" value="Methyltransferase_Class_B"/>
</dbReference>
<dbReference type="InterPro" id="IPR007197">
    <property type="entry name" value="rSAM"/>
</dbReference>
<sequence>MWMPSPGLMCLGAYLEEKGHEVEIVDATTLDAPWTRLTERLSRRDFDCVGVTCQAATFHWDAVHAVRLAARTNPDIPVIGGGGHFSLNFRHLFELLPELNYVVSGEGEITFHELIEWLGQKPAAGAACPVAGAAWRDSSGAIVQNAPRPQIPDLDVLPTPGYHLIDFDNFTYYMHGMGRRAVGISTSRGCGDTCTYCSESRLWRANWRGRSGPLVVNEMEMLHERYGKSLFVFNENSFNQSRERNEAFLESLGGSNLKCDYWFQSRVKDILRDRDLIPEFKRLGLYEVMLGVESISPAALKNYSKSQSMEQIREAAALLRENGIMVMTNVMFGDLDDTEETLREIYRFASRIGDFMVMTITTPLPGTPYYAKARQDGRIEEDDYSRYDFMHPIMSNTAYNRDTILQLQKKYLKKYYTHPRIFFKMLFSPNPFIRMSYRLIMRHAWYEARQKEWVQNHYEETPEHLTVIGTQKA</sequence>
<evidence type="ECO:0000259" key="9">
    <source>
        <dbReference type="PROSITE" id="PS51918"/>
    </source>
</evidence>
<accession>A0A7M3MHM5</accession>
<dbReference type="InterPro" id="IPR036724">
    <property type="entry name" value="Cobalamin-bd_sf"/>
</dbReference>
<dbReference type="SFLD" id="SFLDS00029">
    <property type="entry name" value="Radical_SAM"/>
    <property type="match status" value="1"/>
</dbReference>
<keyword evidence="4" id="KW-0949">S-adenosyl-L-methionine</keyword>
<dbReference type="InterPro" id="IPR023404">
    <property type="entry name" value="rSAM_horseshoe"/>
</dbReference>
<reference evidence="10 11" key="1">
    <citation type="submission" date="2018-06" db="EMBL/GenBank/DDBJ databases">
        <title>Complete genome of Desulfovibrio indonesiensis P37SLT.</title>
        <authorList>
            <person name="Crispim J.S."/>
            <person name="Vidigal P.M.P."/>
            <person name="Silva L.C.F."/>
            <person name="Laguardia C.N."/>
            <person name="Araujo L.C."/>
            <person name="Dias R.S."/>
            <person name="Sousa M.P."/>
            <person name="Paula S.O."/>
            <person name="Silva C."/>
        </authorList>
    </citation>
    <scope>NUCLEOTIDE SEQUENCE [LARGE SCALE GENOMIC DNA]</scope>
    <source>
        <strain evidence="10 11">P37SLT</strain>
    </source>
</reference>
<organism evidence="10 11">
    <name type="scientific">Oceanidesulfovibrio indonesiensis</name>
    <dbReference type="NCBI Taxonomy" id="54767"/>
    <lineage>
        <taxon>Bacteria</taxon>
        <taxon>Pseudomonadati</taxon>
        <taxon>Thermodesulfobacteriota</taxon>
        <taxon>Desulfovibrionia</taxon>
        <taxon>Desulfovibrionales</taxon>
        <taxon>Desulfovibrionaceae</taxon>
        <taxon>Oceanidesulfovibrio</taxon>
    </lineage>
</organism>
<dbReference type="Gene3D" id="3.40.50.280">
    <property type="entry name" value="Cobalamin-binding domain"/>
    <property type="match status" value="1"/>
</dbReference>
<keyword evidence="7" id="KW-0411">Iron-sulfur</keyword>
<dbReference type="InterPro" id="IPR006638">
    <property type="entry name" value="Elp3/MiaA/NifB-like_rSAM"/>
</dbReference>
<evidence type="ECO:0000256" key="4">
    <source>
        <dbReference type="ARBA" id="ARBA00022691"/>
    </source>
</evidence>
<dbReference type="RefSeq" id="WP_144301550.1">
    <property type="nucleotide sequence ID" value="NZ_QMIE01000002.1"/>
</dbReference>
<evidence type="ECO:0000256" key="7">
    <source>
        <dbReference type="ARBA" id="ARBA00023014"/>
    </source>
</evidence>
<dbReference type="InterPro" id="IPR051198">
    <property type="entry name" value="BchE-like"/>
</dbReference>